<feature type="chain" id="PRO_5028836055" evidence="1">
    <location>
        <begin position="20"/>
        <end position="56"/>
    </location>
</feature>
<dbReference type="Proteomes" id="UP000480684">
    <property type="component" value="Unassembled WGS sequence"/>
</dbReference>
<accession>A0A7C9QUW8</accession>
<protein>
    <submittedName>
        <fullName evidence="2">Uncharacterized protein</fullName>
    </submittedName>
</protein>
<feature type="signal peptide" evidence="1">
    <location>
        <begin position="1"/>
        <end position="19"/>
    </location>
</feature>
<reference evidence="2 3" key="1">
    <citation type="submission" date="2020-02" db="EMBL/GenBank/DDBJ databases">
        <authorList>
            <person name="Dziuba M."/>
            <person name="Kuznetsov B."/>
            <person name="Mardanov A."/>
            <person name="Ravin N."/>
            <person name="Grouzdev D."/>
        </authorList>
    </citation>
    <scope>NUCLEOTIDE SEQUENCE [LARGE SCALE GENOMIC DNA]</scope>
    <source>
        <strain evidence="2 3">SpK</strain>
    </source>
</reference>
<organism evidence="2 3">
    <name type="scientific">Magnetospirillum aberrantis SpK</name>
    <dbReference type="NCBI Taxonomy" id="908842"/>
    <lineage>
        <taxon>Bacteria</taxon>
        <taxon>Pseudomonadati</taxon>
        <taxon>Pseudomonadota</taxon>
        <taxon>Alphaproteobacteria</taxon>
        <taxon>Rhodospirillales</taxon>
        <taxon>Rhodospirillaceae</taxon>
        <taxon>Magnetospirillum</taxon>
    </lineage>
</organism>
<evidence type="ECO:0000256" key="1">
    <source>
        <dbReference type="SAM" id="SignalP"/>
    </source>
</evidence>
<dbReference type="EMBL" id="JAAIYP010000039">
    <property type="protein sequence ID" value="NFV81082.1"/>
    <property type="molecule type" value="Genomic_DNA"/>
</dbReference>
<gene>
    <name evidence="2" type="ORF">G4223_13265</name>
</gene>
<sequence length="56" mass="5302">MTKSLRLAAVIALGLTAGATVLSPAPAAAETVALPGVSSAIGAQCAPATPRGPLGY</sequence>
<evidence type="ECO:0000313" key="3">
    <source>
        <dbReference type="Proteomes" id="UP000480684"/>
    </source>
</evidence>
<proteinExistence type="predicted"/>
<dbReference type="AlphaFoldDB" id="A0A7C9QUW8"/>
<dbReference type="RefSeq" id="WP_163680544.1">
    <property type="nucleotide sequence ID" value="NZ_JAAIYP010000039.1"/>
</dbReference>
<evidence type="ECO:0000313" key="2">
    <source>
        <dbReference type="EMBL" id="NFV81082.1"/>
    </source>
</evidence>
<keyword evidence="3" id="KW-1185">Reference proteome</keyword>
<comment type="caution">
    <text evidence="2">The sequence shown here is derived from an EMBL/GenBank/DDBJ whole genome shotgun (WGS) entry which is preliminary data.</text>
</comment>
<name>A0A7C9QUW8_9PROT</name>
<keyword evidence="1" id="KW-0732">Signal</keyword>